<name>A0A446BKL6_9PEZI</name>
<dbReference type="EMBL" id="OUUZ01000009">
    <property type="protein sequence ID" value="SPQ23043.1"/>
    <property type="molecule type" value="Genomic_DNA"/>
</dbReference>
<accession>A0A446BKL6</accession>
<gene>
    <name evidence="1" type="ORF">TT172_LOCUS5462</name>
</gene>
<protein>
    <submittedName>
        <fullName evidence="1">F11fc354-c3c5-4c21-943c-03d1495959e8</fullName>
    </submittedName>
</protein>
<proteinExistence type="predicted"/>
<dbReference type="AlphaFoldDB" id="A0A446BKL6"/>
<reference evidence="1 2" key="1">
    <citation type="submission" date="2018-04" db="EMBL/GenBank/DDBJ databases">
        <authorList>
            <person name="Huttner S."/>
            <person name="Dainat J."/>
        </authorList>
    </citation>
    <scope>NUCLEOTIDE SEQUENCE [LARGE SCALE GENOMIC DNA]</scope>
</reference>
<sequence length="70" mass="7683">MHLDKMLLNRDASRAYETTSLYLLMGVEEADGGGGLRDMAWNRLRGDRGRSGVAKGSVEIVALCLGKERD</sequence>
<organism evidence="1 2">
    <name type="scientific">Thermothielavioides terrestris</name>
    <dbReference type="NCBI Taxonomy" id="2587410"/>
    <lineage>
        <taxon>Eukaryota</taxon>
        <taxon>Fungi</taxon>
        <taxon>Dikarya</taxon>
        <taxon>Ascomycota</taxon>
        <taxon>Pezizomycotina</taxon>
        <taxon>Sordariomycetes</taxon>
        <taxon>Sordariomycetidae</taxon>
        <taxon>Sordariales</taxon>
        <taxon>Chaetomiaceae</taxon>
        <taxon>Thermothielavioides</taxon>
    </lineage>
</organism>
<evidence type="ECO:0000313" key="2">
    <source>
        <dbReference type="Proteomes" id="UP000289323"/>
    </source>
</evidence>
<evidence type="ECO:0000313" key="1">
    <source>
        <dbReference type="EMBL" id="SPQ23043.1"/>
    </source>
</evidence>
<dbReference type="Proteomes" id="UP000289323">
    <property type="component" value="Unassembled WGS sequence"/>
</dbReference>